<gene>
    <name evidence="1" type="ORF">Rcae01_06124</name>
</gene>
<dbReference type="RefSeq" id="WP_345688679.1">
    <property type="nucleotide sequence ID" value="NZ_BAABRO010000025.1"/>
</dbReference>
<keyword evidence="2" id="KW-1185">Reference proteome</keyword>
<proteinExistence type="predicted"/>
<accession>A0ABP9VZQ9</accession>
<protein>
    <submittedName>
        <fullName evidence="1">Uncharacterized protein</fullName>
    </submittedName>
</protein>
<name>A0ABP9VZQ9_9BACT</name>
<reference evidence="1 2" key="1">
    <citation type="submission" date="2024-02" db="EMBL/GenBank/DDBJ databases">
        <title>Rhodopirellula caenicola NBRC 110016.</title>
        <authorList>
            <person name="Ichikawa N."/>
            <person name="Katano-Makiyama Y."/>
            <person name="Hidaka K."/>
        </authorList>
    </citation>
    <scope>NUCLEOTIDE SEQUENCE [LARGE SCALE GENOMIC DNA]</scope>
    <source>
        <strain evidence="1 2">NBRC 110016</strain>
    </source>
</reference>
<dbReference type="EMBL" id="BAABRO010000025">
    <property type="protein sequence ID" value="GAA5510614.1"/>
    <property type="molecule type" value="Genomic_DNA"/>
</dbReference>
<evidence type="ECO:0000313" key="1">
    <source>
        <dbReference type="EMBL" id="GAA5510614.1"/>
    </source>
</evidence>
<comment type="caution">
    <text evidence="1">The sequence shown here is derived from an EMBL/GenBank/DDBJ whole genome shotgun (WGS) entry which is preliminary data.</text>
</comment>
<organism evidence="1 2">
    <name type="scientific">Novipirellula caenicola</name>
    <dbReference type="NCBI Taxonomy" id="1536901"/>
    <lineage>
        <taxon>Bacteria</taxon>
        <taxon>Pseudomonadati</taxon>
        <taxon>Planctomycetota</taxon>
        <taxon>Planctomycetia</taxon>
        <taxon>Pirellulales</taxon>
        <taxon>Pirellulaceae</taxon>
        <taxon>Novipirellula</taxon>
    </lineage>
</organism>
<dbReference type="Proteomes" id="UP001416858">
    <property type="component" value="Unassembled WGS sequence"/>
</dbReference>
<evidence type="ECO:0000313" key="2">
    <source>
        <dbReference type="Proteomes" id="UP001416858"/>
    </source>
</evidence>
<sequence length="110" mass="11798">MRIESITAIVTRFFVVNEVREIRSAVSTVVAFALHSWLGRMLLGMSCCTGTRALTSTSTLSLSELSLNDLMWNASKRGLKPGNPLGQMQLAVAADYPAHAADYPAGIGRG</sequence>